<sequence>MWRIRPFDDTIDKKLKKFRSNQPLIKNFTNFVEELKDVDDPATLGEPKHGTYKNCTGRHMTKSHTLIYYVDYKQNIVWLVDLDDHKNLYGRDNRL</sequence>
<dbReference type="AlphaFoldDB" id="V6AUM5"/>
<dbReference type="RefSeq" id="WP_048196598.1">
    <property type="nucleotide sequence ID" value="NZ_CBTY010000009.1"/>
</dbReference>
<evidence type="ECO:0000313" key="1">
    <source>
        <dbReference type="EMBL" id="CDI06244.1"/>
    </source>
</evidence>
<keyword evidence="2" id="KW-1185">Reference proteome</keyword>
<proteinExistence type="predicted"/>
<dbReference type="InterPro" id="IPR035093">
    <property type="entry name" value="RelE/ParE_toxin_dom_sf"/>
</dbReference>
<organism evidence="1 2">
    <name type="scientific">Candidatus Nitrosotenuis uzonensis</name>
    <dbReference type="NCBI Taxonomy" id="1407055"/>
    <lineage>
        <taxon>Archaea</taxon>
        <taxon>Nitrososphaerota</taxon>
        <taxon>Candidatus Nitrosotenuis</taxon>
    </lineage>
</organism>
<comment type="caution">
    <text evidence="1">The sequence shown here is derived from an EMBL/GenBank/DDBJ whole genome shotgun (WGS) entry which is preliminary data.</text>
</comment>
<evidence type="ECO:0000313" key="2">
    <source>
        <dbReference type="Proteomes" id="UP000018159"/>
    </source>
</evidence>
<dbReference type="OrthoDB" id="9745at2157"/>
<dbReference type="Proteomes" id="UP000018159">
    <property type="component" value="Unassembled WGS sequence"/>
</dbReference>
<dbReference type="STRING" id="1407055.NITUZ_40410"/>
<gene>
    <name evidence="1" type="ORF">NITUZ_40410</name>
</gene>
<dbReference type="SUPFAM" id="SSF143011">
    <property type="entry name" value="RelE-like"/>
    <property type="match status" value="1"/>
</dbReference>
<name>V6AUM5_9ARCH</name>
<protein>
    <submittedName>
        <fullName evidence="1">Addiction module toxin RelE</fullName>
    </submittedName>
</protein>
<dbReference type="Gene3D" id="3.30.2310.20">
    <property type="entry name" value="RelE-like"/>
    <property type="match status" value="1"/>
</dbReference>
<accession>V6AUM5</accession>
<dbReference type="EMBL" id="CBTY010000009">
    <property type="protein sequence ID" value="CDI06244.1"/>
    <property type="molecule type" value="Genomic_DNA"/>
</dbReference>
<reference evidence="1 2" key="1">
    <citation type="journal article" date="2013" name="PLoS ONE">
        <title>Enrichment and Genome Sequence of the Group I.1a Ammonia-Oxidizing Archaeon ?Ca. Nitrosotenuis uzonensis? Representing a Clade Globally.</title>
        <authorList>
            <person name="Lebedeva E.V."/>
            <person name="Hatzenpichler R."/>
            <person name="Pelletier E."/>
            <person name="Schuster N."/>
            <person name="Hauzmayer S."/>
            <person name="Bulaev A."/>
            <person name="Grigor'eva N.V."/>
            <person name="Galushko A."/>
            <person name="Schmid M."/>
            <person name="Palatinszky M."/>
            <person name="Le Paslier D."/>
            <person name="Daims H."/>
            <person name="Wagner M."/>
        </authorList>
    </citation>
    <scope>NUCLEOTIDE SEQUENCE [LARGE SCALE GENOMIC DNA]</scope>
    <source>
        <strain evidence="1 2">N4</strain>
    </source>
</reference>